<evidence type="ECO:0000256" key="6">
    <source>
        <dbReference type="ARBA" id="ARBA00022816"/>
    </source>
</evidence>
<proteinExistence type="inferred from homology"/>
<dbReference type="GO" id="GO:0015031">
    <property type="term" value="P:protein transport"/>
    <property type="evidence" value="ECO:0007669"/>
    <property type="project" value="UniProtKB-KW"/>
</dbReference>
<comment type="subcellular location">
    <subcellularLocation>
        <location evidence="1">Nucleus membrane</location>
        <topology evidence="1">Multi-pass membrane protein</topology>
    </subcellularLocation>
    <subcellularLocation>
        <location evidence="2">Nucleus</location>
        <location evidence="2">Nuclear pore complex</location>
    </subcellularLocation>
</comment>
<dbReference type="GO" id="GO:0106166">
    <property type="term" value="F:spindle pole body-nuclear membrane anchor activity"/>
    <property type="evidence" value="ECO:0007669"/>
    <property type="project" value="TreeGrafter"/>
</dbReference>
<keyword evidence="15" id="KW-1185">Reference proteome</keyword>
<keyword evidence="5 13" id="KW-0812">Transmembrane</keyword>
<feature type="transmembrane region" description="Helical" evidence="13">
    <location>
        <begin position="71"/>
        <end position="92"/>
    </location>
</feature>
<feature type="transmembrane region" description="Helical" evidence="13">
    <location>
        <begin position="231"/>
        <end position="250"/>
    </location>
</feature>
<dbReference type="GO" id="GO:0031965">
    <property type="term" value="C:nuclear membrane"/>
    <property type="evidence" value="ECO:0007669"/>
    <property type="project" value="UniProtKB-SubCell"/>
</dbReference>
<dbReference type="OrthoDB" id="67850at2759"/>
<dbReference type="GO" id="GO:0051028">
    <property type="term" value="P:mRNA transport"/>
    <property type="evidence" value="ECO:0007669"/>
    <property type="project" value="UniProtKB-KW"/>
</dbReference>
<dbReference type="GO" id="GO:0005816">
    <property type="term" value="C:spindle pole body"/>
    <property type="evidence" value="ECO:0007669"/>
    <property type="project" value="TreeGrafter"/>
</dbReference>
<dbReference type="Pfam" id="PF09531">
    <property type="entry name" value="Ndc1_Nup"/>
    <property type="match status" value="1"/>
</dbReference>
<evidence type="ECO:0000256" key="1">
    <source>
        <dbReference type="ARBA" id="ARBA00004232"/>
    </source>
</evidence>
<evidence type="ECO:0000256" key="10">
    <source>
        <dbReference type="ARBA" id="ARBA00023132"/>
    </source>
</evidence>
<accession>A0A3N4M0J4</accession>
<feature type="transmembrane region" description="Helical" evidence="13">
    <location>
        <begin position="270"/>
        <end position="293"/>
    </location>
</feature>
<dbReference type="EMBL" id="ML121529">
    <property type="protein sequence ID" value="RPB28547.1"/>
    <property type="molecule type" value="Genomic_DNA"/>
</dbReference>
<dbReference type="PANTHER" id="PTHR13269:SF6">
    <property type="entry name" value="NUCLEOPORIN NDC1"/>
    <property type="match status" value="1"/>
</dbReference>
<dbReference type="InterPro" id="IPR019049">
    <property type="entry name" value="Nucleoporin_prot_Ndc1/Nup"/>
</dbReference>
<dbReference type="AlphaFoldDB" id="A0A3N4M0J4"/>
<keyword evidence="10" id="KW-0906">Nuclear pore complex</keyword>
<evidence type="ECO:0000256" key="9">
    <source>
        <dbReference type="ARBA" id="ARBA00023010"/>
    </source>
</evidence>
<evidence type="ECO:0000256" key="11">
    <source>
        <dbReference type="ARBA" id="ARBA00023136"/>
    </source>
</evidence>
<keyword evidence="4" id="KW-0813">Transport</keyword>
<dbReference type="Proteomes" id="UP000267821">
    <property type="component" value="Unassembled WGS sequence"/>
</dbReference>
<evidence type="ECO:0000256" key="7">
    <source>
        <dbReference type="ARBA" id="ARBA00022927"/>
    </source>
</evidence>
<keyword evidence="12" id="KW-0539">Nucleus</keyword>
<keyword evidence="11 13" id="KW-0472">Membrane</keyword>
<feature type="transmembrane region" description="Helical" evidence="13">
    <location>
        <begin position="33"/>
        <end position="51"/>
    </location>
</feature>
<dbReference type="InParanoid" id="A0A3N4M0J4"/>
<dbReference type="GO" id="GO:0070631">
    <property type="term" value="P:spindle pole body localization"/>
    <property type="evidence" value="ECO:0007669"/>
    <property type="project" value="TreeGrafter"/>
</dbReference>
<dbReference type="GO" id="GO:0070762">
    <property type="term" value="C:nuclear pore transmembrane ring"/>
    <property type="evidence" value="ECO:0007669"/>
    <property type="project" value="TreeGrafter"/>
</dbReference>
<evidence type="ECO:0000313" key="15">
    <source>
        <dbReference type="Proteomes" id="UP000267821"/>
    </source>
</evidence>
<keyword evidence="7" id="KW-0653">Protein transport</keyword>
<evidence type="ECO:0000256" key="2">
    <source>
        <dbReference type="ARBA" id="ARBA00004567"/>
    </source>
</evidence>
<reference evidence="14 15" key="1">
    <citation type="journal article" date="2018" name="Nat. Ecol. Evol.">
        <title>Pezizomycetes genomes reveal the molecular basis of ectomycorrhizal truffle lifestyle.</title>
        <authorList>
            <person name="Murat C."/>
            <person name="Payen T."/>
            <person name="Noel B."/>
            <person name="Kuo A."/>
            <person name="Morin E."/>
            <person name="Chen J."/>
            <person name="Kohler A."/>
            <person name="Krizsan K."/>
            <person name="Balestrini R."/>
            <person name="Da Silva C."/>
            <person name="Montanini B."/>
            <person name="Hainaut M."/>
            <person name="Levati E."/>
            <person name="Barry K.W."/>
            <person name="Belfiori B."/>
            <person name="Cichocki N."/>
            <person name="Clum A."/>
            <person name="Dockter R.B."/>
            <person name="Fauchery L."/>
            <person name="Guy J."/>
            <person name="Iotti M."/>
            <person name="Le Tacon F."/>
            <person name="Lindquist E.A."/>
            <person name="Lipzen A."/>
            <person name="Malagnac F."/>
            <person name="Mello A."/>
            <person name="Molinier V."/>
            <person name="Miyauchi S."/>
            <person name="Poulain J."/>
            <person name="Riccioni C."/>
            <person name="Rubini A."/>
            <person name="Sitrit Y."/>
            <person name="Splivallo R."/>
            <person name="Traeger S."/>
            <person name="Wang M."/>
            <person name="Zifcakova L."/>
            <person name="Wipf D."/>
            <person name="Zambonelli A."/>
            <person name="Paolocci F."/>
            <person name="Nowrousian M."/>
            <person name="Ottonello S."/>
            <person name="Baldrian P."/>
            <person name="Spatafora J.W."/>
            <person name="Henrissat B."/>
            <person name="Nagy L.G."/>
            <person name="Aury J.M."/>
            <person name="Wincker P."/>
            <person name="Grigoriev I.V."/>
            <person name="Bonfante P."/>
            <person name="Martin F.M."/>
        </authorList>
    </citation>
    <scope>NUCLEOTIDE SEQUENCE [LARGE SCALE GENOMIC DNA]</scope>
    <source>
        <strain evidence="14 15">ATCC MYA-4762</strain>
    </source>
</reference>
<comment type="similarity">
    <text evidence="3">Belongs to the NDC1 family.</text>
</comment>
<keyword evidence="9" id="KW-0811">Translocation</keyword>
<keyword evidence="6" id="KW-0509">mRNA transport</keyword>
<dbReference type="PANTHER" id="PTHR13269">
    <property type="entry name" value="NUCLEOPORIN NDC1"/>
    <property type="match status" value="1"/>
</dbReference>
<evidence type="ECO:0000313" key="14">
    <source>
        <dbReference type="EMBL" id="RPB28547.1"/>
    </source>
</evidence>
<name>A0A3N4M0J4_9PEZI</name>
<evidence type="ECO:0000256" key="3">
    <source>
        <dbReference type="ARBA" id="ARBA00005760"/>
    </source>
</evidence>
<evidence type="ECO:0000256" key="5">
    <source>
        <dbReference type="ARBA" id="ARBA00022692"/>
    </source>
</evidence>
<protein>
    <submittedName>
        <fullName evidence="14">Uncharacterized protein</fullName>
    </submittedName>
</protein>
<evidence type="ECO:0000256" key="13">
    <source>
        <dbReference type="SAM" id="Phobius"/>
    </source>
</evidence>
<dbReference type="STRING" id="1051890.A0A3N4M0J4"/>
<evidence type="ECO:0000256" key="8">
    <source>
        <dbReference type="ARBA" id="ARBA00022989"/>
    </source>
</evidence>
<sequence length="517" mass="59730">MVSSISRSIPSPPPRPTAPDYHHYVTSLLHRRWVRVCALVFWVCFVETWLVTNKRGKIAWSLLSAVPAKAALLWVAMLPVLIMRVQLVHLVGTSVRSSAARDFQHLVGSFKTYATGLSYIFSAFVFVVIYMYTSEDKDHLWIVVEPKFSHERSRLNERYLYLIFLSIWTGIIHTIVHLASDRDRVELPAVTIELRKDKEELALEAAKKRDQLQELCIKQGKLVLRKAFRQSVISTLTGMFAYLPFRYMMWRYTFRVTRIFYRISNTPEPYNWPVGFMFYTRTFWITFLIFSLWEITQSAFQIYFSMEPLKDGKILSELSADPNGTLVTGFMHTNKPFTQACAFWELVYITFNKPDRRRSIFIDIDRPVRIFDEIVVHCLAVLEKAKLSIEHKDHPVTHAPPPSPISFTELASPSVRAPIPPIWEGKDIFKYPYQKMPASVRQWQATDGSLFGDKVSAKLTPHTPDIKAAKDRMGEEFISVRKKFLESKAGKPFRQTVERKTQGLIPNVKLQIDAVAG</sequence>
<evidence type="ECO:0000256" key="12">
    <source>
        <dbReference type="ARBA" id="ARBA00023242"/>
    </source>
</evidence>
<gene>
    <name evidence="14" type="ORF">L211DRAFT_887592</name>
</gene>
<keyword evidence="8 13" id="KW-1133">Transmembrane helix</keyword>
<dbReference type="GO" id="GO:0006999">
    <property type="term" value="P:nuclear pore organization"/>
    <property type="evidence" value="ECO:0007669"/>
    <property type="project" value="TreeGrafter"/>
</dbReference>
<feature type="transmembrane region" description="Helical" evidence="13">
    <location>
        <begin position="113"/>
        <end position="132"/>
    </location>
</feature>
<evidence type="ECO:0000256" key="4">
    <source>
        <dbReference type="ARBA" id="ARBA00022448"/>
    </source>
</evidence>
<organism evidence="14 15">
    <name type="scientific">Terfezia boudieri ATCC MYA-4762</name>
    <dbReference type="NCBI Taxonomy" id="1051890"/>
    <lineage>
        <taxon>Eukaryota</taxon>
        <taxon>Fungi</taxon>
        <taxon>Dikarya</taxon>
        <taxon>Ascomycota</taxon>
        <taxon>Pezizomycotina</taxon>
        <taxon>Pezizomycetes</taxon>
        <taxon>Pezizales</taxon>
        <taxon>Pezizaceae</taxon>
        <taxon>Terfezia</taxon>
    </lineage>
</organism>
<feature type="transmembrane region" description="Helical" evidence="13">
    <location>
        <begin position="159"/>
        <end position="179"/>
    </location>
</feature>